<feature type="transmembrane region" description="Helical" evidence="1">
    <location>
        <begin position="91"/>
        <end position="112"/>
    </location>
</feature>
<keyword evidence="1" id="KW-0472">Membrane</keyword>
<dbReference type="AlphaFoldDB" id="A0AAD9CYQ8"/>
<keyword evidence="1" id="KW-0812">Transmembrane</keyword>
<comment type="caution">
    <text evidence="2">The sequence shown here is derived from an EMBL/GenBank/DDBJ whole genome shotgun (WGS) entry which is preliminary data.</text>
</comment>
<dbReference type="Proteomes" id="UP001182556">
    <property type="component" value="Unassembled WGS sequence"/>
</dbReference>
<accession>A0AAD9CYQ8</accession>
<keyword evidence="3" id="KW-1185">Reference proteome</keyword>
<keyword evidence="1" id="KW-1133">Transmembrane helix</keyword>
<organism evidence="2 3">
    <name type="scientific">Papiliotrema laurentii</name>
    <name type="common">Cryptococcus laurentii</name>
    <dbReference type="NCBI Taxonomy" id="5418"/>
    <lineage>
        <taxon>Eukaryota</taxon>
        <taxon>Fungi</taxon>
        <taxon>Dikarya</taxon>
        <taxon>Basidiomycota</taxon>
        <taxon>Agaricomycotina</taxon>
        <taxon>Tremellomycetes</taxon>
        <taxon>Tremellales</taxon>
        <taxon>Rhynchogastremaceae</taxon>
        <taxon>Papiliotrema</taxon>
    </lineage>
</organism>
<evidence type="ECO:0000256" key="1">
    <source>
        <dbReference type="SAM" id="Phobius"/>
    </source>
</evidence>
<sequence length="606" mass="66359">MILPEDVKVPMTDDHGEDIHDQYWIHDQHSLPPYSPLRTSHDLYLPLLHASQEDLELGGGLAVPSAAQDPNPDFPRRLFRSSKKTSKSTRYRWAACWICVGIALTIVFLLIADMRRPRHRRGNPWSDAYVSNDLDPQWDGEPVKCTKFDSDDWSSFPISPAQPHLPSPIEGEGERFSKNTTFLLSTQNHEDLFTRLAGNAGIGDFFVNILEPPGLSANDGHAVTGENVQRDGSGEGESVTITVEPIITLQPDEEEIEQSLGWRMLQASDICLMKRHGPDHAFERHVQPHSPVQRGVGIYTHRLDDEPRHDEYTPLRFRIHVALPAGLYPSADAGRGFFDSLTGPPLNIPKGFIRSLSIDGAVGGIWISNITSAAISELKAELEVGEIELDAVRAEDVRLKVQTGAVKGHTLVSRSLDAEVPSGEIELDVGIASPAPFALPSPPAFDITEGGDLSPSVVAVAARTGSGKLRLRYTDWEAENRLLAQDVHSAVGAVEILSHPLFQGPLAFSSDLGSINVDVPSEPIEDPSGQGRIRDIKLEHQHRLGHSSYTGRVTWKSPTSKAEAAFSENIQARSYGKHHRGPAGPEGETKLGMNVRTIVGEINVSL</sequence>
<dbReference type="EMBL" id="JAODAN010000007">
    <property type="protein sequence ID" value="KAK1923229.1"/>
    <property type="molecule type" value="Genomic_DNA"/>
</dbReference>
<gene>
    <name evidence="2" type="ORF">DB88DRAFT_455181</name>
</gene>
<evidence type="ECO:0000313" key="3">
    <source>
        <dbReference type="Proteomes" id="UP001182556"/>
    </source>
</evidence>
<evidence type="ECO:0000313" key="2">
    <source>
        <dbReference type="EMBL" id="KAK1923229.1"/>
    </source>
</evidence>
<protein>
    <submittedName>
        <fullName evidence="2">Uncharacterized protein</fullName>
    </submittedName>
</protein>
<proteinExistence type="predicted"/>
<reference evidence="2" key="1">
    <citation type="submission" date="2023-02" db="EMBL/GenBank/DDBJ databases">
        <title>Identification and recombinant expression of a fungal hydrolase from Papiliotrema laurentii that hydrolyzes apple cutin and clears colloidal polyester polyurethane.</title>
        <authorList>
            <consortium name="DOE Joint Genome Institute"/>
            <person name="Roman V.A."/>
            <person name="Bojanowski C."/>
            <person name="Crable B.R."/>
            <person name="Wagner D.N."/>
            <person name="Hung C.S."/>
            <person name="Nadeau L.J."/>
            <person name="Schratz L."/>
            <person name="Haridas S."/>
            <person name="Pangilinan J."/>
            <person name="Lipzen A."/>
            <person name="Na H."/>
            <person name="Yan M."/>
            <person name="Ng V."/>
            <person name="Grigoriev I.V."/>
            <person name="Spatafora J.W."/>
            <person name="Barlow D."/>
            <person name="Biffinger J."/>
            <person name="Kelley-Loughnane N."/>
            <person name="Varaljay V.A."/>
            <person name="Crookes-Goodson W.J."/>
        </authorList>
    </citation>
    <scope>NUCLEOTIDE SEQUENCE</scope>
    <source>
        <strain evidence="2">5307AH</strain>
    </source>
</reference>
<name>A0AAD9CYQ8_PAPLA</name>